<feature type="region of interest" description="Disordered" evidence="3">
    <location>
        <begin position="261"/>
        <end position="280"/>
    </location>
</feature>
<feature type="region of interest" description="Disordered" evidence="3">
    <location>
        <begin position="149"/>
        <end position="176"/>
    </location>
</feature>
<dbReference type="PROSITE" id="PS00018">
    <property type="entry name" value="EF_HAND_1"/>
    <property type="match status" value="1"/>
</dbReference>
<keyword evidence="4" id="KW-0472">Membrane</keyword>
<dbReference type="InterPro" id="IPR018247">
    <property type="entry name" value="EF_Hand_1_Ca_BS"/>
</dbReference>
<evidence type="ECO:0000256" key="3">
    <source>
        <dbReference type="SAM" id="MobiDB-lite"/>
    </source>
</evidence>
<dbReference type="Pfam" id="PF21161">
    <property type="entry name" value="P2R3B_EF-hand"/>
    <property type="match status" value="1"/>
</dbReference>
<dbReference type="CDD" id="cd21504">
    <property type="entry name" value="PPP2R3A_B-like"/>
    <property type="match status" value="1"/>
</dbReference>
<dbReference type="EMBL" id="HG994593">
    <property type="protein sequence ID" value="CAF2842048.1"/>
    <property type="molecule type" value="Genomic_DNA"/>
</dbReference>
<dbReference type="PROSITE" id="PS50222">
    <property type="entry name" value="EF_HAND_2"/>
    <property type="match status" value="1"/>
</dbReference>
<dbReference type="FunFam" id="1.10.238.220:FF:000001">
    <property type="entry name" value="Serine/threonine-protein phosphatase 2A regulatory subunit B'' subunit alpha"/>
    <property type="match status" value="1"/>
</dbReference>
<dbReference type="InterPro" id="IPR002048">
    <property type="entry name" value="EF_hand_dom"/>
</dbReference>
<keyword evidence="4" id="KW-1133">Transmembrane helix</keyword>
<reference evidence="5" key="1">
    <citation type="submission" date="2021-02" db="EMBL/GenBank/DDBJ databases">
        <authorList>
            <person name="Bekaert M."/>
        </authorList>
    </citation>
    <scope>NUCLEOTIDE SEQUENCE</scope>
    <source>
        <strain evidence="5">IoA-00</strain>
    </source>
</reference>
<dbReference type="PANTHER" id="PTHR14095:SF0">
    <property type="entry name" value="MIP22305P"/>
    <property type="match status" value="1"/>
</dbReference>
<feature type="compositionally biased region" description="Polar residues" evidence="3">
    <location>
        <begin position="468"/>
        <end position="484"/>
    </location>
</feature>
<feature type="compositionally biased region" description="Low complexity" evidence="3">
    <location>
        <begin position="494"/>
        <end position="508"/>
    </location>
</feature>
<protein>
    <submittedName>
        <fullName evidence="5">PPP2R3</fullName>
    </submittedName>
</protein>
<dbReference type="SUPFAM" id="SSF47473">
    <property type="entry name" value="EF-hand"/>
    <property type="match status" value="2"/>
</dbReference>
<keyword evidence="4" id="KW-0812">Transmembrane</keyword>
<dbReference type="Gene3D" id="1.10.238.220">
    <property type="match status" value="1"/>
</dbReference>
<feature type="compositionally biased region" description="Basic and acidic residues" evidence="3">
    <location>
        <begin position="986"/>
        <end position="1002"/>
    </location>
</feature>
<dbReference type="GO" id="GO:0000159">
    <property type="term" value="C:protein phosphatase type 2A complex"/>
    <property type="evidence" value="ECO:0007669"/>
    <property type="project" value="TreeGrafter"/>
</dbReference>
<dbReference type="PANTHER" id="PTHR14095">
    <property type="entry name" value="PHOSPHATASE 2A REGULATORY SUBUNIT-RELATED"/>
    <property type="match status" value="1"/>
</dbReference>
<feature type="transmembrane region" description="Helical" evidence="4">
    <location>
        <begin position="16"/>
        <end position="36"/>
    </location>
</feature>
<dbReference type="GO" id="GO:0019888">
    <property type="term" value="F:protein phosphatase regulator activity"/>
    <property type="evidence" value="ECO:0007669"/>
    <property type="project" value="TreeGrafter"/>
</dbReference>
<feature type="compositionally biased region" description="Basic and acidic residues" evidence="3">
    <location>
        <begin position="454"/>
        <end position="464"/>
    </location>
</feature>
<dbReference type="Proteomes" id="UP000675881">
    <property type="component" value="Chromosome 14"/>
</dbReference>
<evidence type="ECO:0000256" key="1">
    <source>
        <dbReference type="ARBA" id="ARBA00022723"/>
    </source>
</evidence>
<dbReference type="Pfam" id="PF17958">
    <property type="entry name" value="EF-hand_13"/>
    <property type="match status" value="1"/>
</dbReference>
<dbReference type="OrthoDB" id="5586at2759"/>
<dbReference type="InterPro" id="IPR011992">
    <property type="entry name" value="EF-hand-dom_pair"/>
</dbReference>
<dbReference type="InterPro" id="IPR041534">
    <property type="entry name" value="EF-hand_13"/>
</dbReference>
<dbReference type="InterPro" id="IPR048855">
    <property type="entry name" value="P2R3A_B_D_EF-hand"/>
</dbReference>
<keyword evidence="1" id="KW-0479">Metal-binding</keyword>
<organism evidence="5 6">
    <name type="scientific">Lepeophtheirus salmonis</name>
    <name type="common">Salmon louse</name>
    <name type="synonym">Caligus salmonis</name>
    <dbReference type="NCBI Taxonomy" id="72036"/>
    <lineage>
        <taxon>Eukaryota</taxon>
        <taxon>Metazoa</taxon>
        <taxon>Ecdysozoa</taxon>
        <taxon>Arthropoda</taxon>
        <taxon>Crustacea</taxon>
        <taxon>Multicrustacea</taxon>
        <taxon>Hexanauplia</taxon>
        <taxon>Copepoda</taxon>
        <taxon>Siphonostomatoida</taxon>
        <taxon>Caligidae</taxon>
        <taxon>Lepeophtheirus</taxon>
    </lineage>
</organism>
<gene>
    <name evidence="5" type="ORF">LSAA_5112</name>
</gene>
<dbReference type="FunFam" id="1.10.238.10:FF:000628">
    <property type="entry name" value="Serine/threonine-protein phosphatase 2A regulatory subunit B'' subunit beta"/>
    <property type="match status" value="1"/>
</dbReference>
<sequence length="1002" mass="115450">MVYLHHYINQDALKTMLTYSTCASIQFFTILLPFFVRNLPFQKKKIWSTKMDVHMMEINKIFTRSNFDENQTPKENYENGNTSKEGTWHVLGSSRRIMAESRKDTSDLYRQLLDSNDLVKELDDIEAISQQISQHAELLYQNWKTHNSRASSLEPQENRFRHHPHHNTLPRSSSMTPQNTLELLASPDVSGNLKDLVSNFVSSDRAKQAARQTTVSQMNPIRRSPDVHRAMPTIFNHKKPMHETTTTAKTSKELEFIPIPVKHETSSSSDEQDIDSRNHRSGVSSAKYLFETPKSDMETTPLSVLRPRPLAASTRSLFHNRKSVPAPPHPELTPQQKQHIFERTNSAAQTPSVQSLPIHRFRNSGSVAERVLIFEKCPVFTNPSNLISDPKSRPSSFSGAPSKVIPITNLKNNEVYPSNLRNRHSIAVSPSFSESGENDKLRLKDSFGPRIIREIPIKKLDQPKPPETNFSSPLTENKPTTKCYSHSDPLPAATSPSTTTTSSNSSSSGQIRPLVSQCWSPPSKILLKPKVKPNKVTLRKKDSVEKSQKHKDIPRYLRSNIYSKVELIFKVLVIILQVFSFHLGNPATRQETIDSIIDKFGKEFQKFGGSVSIEELGAIFKSCGVSYFWKGIVFNAVKDENSKTLSFTKFSDYWKKIISTNYDEASQFIRIVTKSSIRKDILPDDLVPLIQDVVDTHPGLGFLKDATDFHSRYVHTVIARIFFSVNRSWSGKITVSELRKSNFLSTLMLLSDEEDINRITNYFSYEHFYVIYCKFWELDTDHDLFIDREDLSQHNDQAISSRMIDRIFSGTVTRGTAQKEGKMSYTEFVWFLLAEEDKRSPTSIEYWFRCMDLDGDGYLSMYELEFFYEEQLTRMEQLGIETLPFEDCLCQMLDMIMPQEGNRISLRDLKACRMTPIFFDTFFNLEKYLDHEQRDPFASQRELDEDGNEISDWDRFAADEYELLVAEEGNNENMERLEMNYDELDPEMHLGENYEKTEIEKS</sequence>
<evidence type="ECO:0000313" key="5">
    <source>
        <dbReference type="EMBL" id="CAF2842048.1"/>
    </source>
</evidence>
<evidence type="ECO:0000256" key="4">
    <source>
        <dbReference type="SAM" id="Phobius"/>
    </source>
</evidence>
<dbReference type="Pfam" id="PF13499">
    <property type="entry name" value="EF-hand_7"/>
    <property type="match status" value="1"/>
</dbReference>
<accession>A0A7R8CJI7</accession>
<keyword evidence="2" id="KW-0106">Calcium</keyword>
<evidence type="ECO:0000256" key="2">
    <source>
        <dbReference type="ARBA" id="ARBA00022837"/>
    </source>
</evidence>
<dbReference type="GO" id="GO:0005509">
    <property type="term" value="F:calcium ion binding"/>
    <property type="evidence" value="ECO:0007669"/>
    <property type="project" value="InterPro"/>
</dbReference>
<feature type="region of interest" description="Disordered" evidence="3">
    <location>
        <begin position="454"/>
        <end position="513"/>
    </location>
</feature>
<dbReference type="AlphaFoldDB" id="A0A7R8CJI7"/>
<keyword evidence="6" id="KW-1185">Reference proteome</keyword>
<feature type="region of interest" description="Disordered" evidence="3">
    <location>
        <begin position="981"/>
        <end position="1002"/>
    </location>
</feature>
<name>A0A7R8CJI7_LEPSM</name>
<evidence type="ECO:0000313" key="6">
    <source>
        <dbReference type="Proteomes" id="UP000675881"/>
    </source>
</evidence>
<proteinExistence type="predicted"/>
<dbReference type="Gene3D" id="1.10.238.10">
    <property type="entry name" value="EF-hand"/>
    <property type="match status" value="1"/>
</dbReference>
<dbReference type="Gene3D" id="1.10.238.230">
    <property type="match status" value="1"/>
</dbReference>